<organism evidence="1 2">
    <name type="scientific">Armillaria solidipes</name>
    <dbReference type="NCBI Taxonomy" id="1076256"/>
    <lineage>
        <taxon>Eukaryota</taxon>
        <taxon>Fungi</taxon>
        <taxon>Dikarya</taxon>
        <taxon>Basidiomycota</taxon>
        <taxon>Agaricomycotina</taxon>
        <taxon>Agaricomycetes</taxon>
        <taxon>Agaricomycetidae</taxon>
        <taxon>Agaricales</taxon>
        <taxon>Marasmiineae</taxon>
        <taxon>Physalacriaceae</taxon>
        <taxon>Armillaria</taxon>
    </lineage>
</organism>
<evidence type="ECO:0000313" key="2">
    <source>
        <dbReference type="Proteomes" id="UP000218334"/>
    </source>
</evidence>
<keyword evidence="2" id="KW-1185">Reference proteome</keyword>
<dbReference type="AlphaFoldDB" id="A0A2H3AVF4"/>
<dbReference type="Proteomes" id="UP000218334">
    <property type="component" value="Unassembled WGS sequence"/>
</dbReference>
<evidence type="ECO:0000313" key="1">
    <source>
        <dbReference type="EMBL" id="PBK62701.1"/>
    </source>
</evidence>
<accession>A0A2H3AVF4</accession>
<reference evidence="2" key="1">
    <citation type="journal article" date="2017" name="Nat. Ecol. Evol.">
        <title>Genome expansion and lineage-specific genetic innovations in the forest pathogenic fungi Armillaria.</title>
        <authorList>
            <person name="Sipos G."/>
            <person name="Prasanna A.N."/>
            <person name="Walter M.C."/>
            <person name="O'Connor E."/>
            <person name="Balint B."/>
            <person name="Krizsan K."/>
            <person name="Kiss B."/>
            <person name="Hess J."/>
            <person name="Varga T."/>
            <person name="Slot J."/>
            <person name="Riley R."/>
            <person name="Boka B."/>
            <person name="Rigling D."/>
            <person name="Barry K."/>
            <person name="Lee J."/>
            <person name="Mihaltcheva S."/>
            <person name="LaButti K."/>
            <person name="Lipzen A."/>
            <person name="Waldron R."/>
            <person name="Moloney N.M."/>
            <person name="Sperisen C."/>
            <person name="Kredics L."/>
            <person name="Vagvoelgyi C."/>
            <person name="Patrignani A."/>
            <person name="Fitzpatrick D."/>
            <person name="Nagy I."/>
            <person name="Doyle S."/>
            <person name="Anderson J.B."/>
            <person name="Grigoriev I.V."/>
            <person name="Gueldener U."/>
            <person name="Muensterkoetter M."/>
            <person name="Nagy L.G."/>
        </authorList>
    </citation>
    <scope>NUCLEOTIDE SEQUENCE [LARGE SCALE GENOMIC DNA]</scope>
    <source>
        <strain evidence="2">28-4</strain>
    </source>
</reference>
<proteinExistence type="predicted"/>
<evidence type="ECO:0008006" key="3">
    <source>
        <dbReference type="Google" id="ProtNLM"/>
    </source>
</evidence>
<gene>
    <name evidence="1" type="ORF">ARMSODRAFT_1024677</name>
</gene>
<protein>
    <recommendedName>
        <fullName evidence="3">F-box domain-containing protein</fullName>
    </recommendedName>
</protein>
<sequence length="426" mass="47769">MSNARDTPYIISQVCADWHDIILDACLDIWADMKVIMGHGVGGLGLKAWDSLVLAAMEHSGSHSLDIEFHGVEEDPSNWASIHCFQYLLGEGYRWRTATLKISPQHLPFLNHLSDYCPWIESSLVALCTSDMLGTTNIAAFSMAASLKQLAFTGLRTNADLKFPIHNITCSLDIRLRVQSDIHDNVIWRLASVSSLKSLELLYTDIFVHSNLIPHPMVFSSVSYFHATNLHTLNWVSIPNLETLVIEPAHVCSSNIHETKLHVNTLSAVCNMVQCSGCYMSLRTLKMYNVPLHSISNLVHLIPWMKVISLGFTCWTGKYDGMLDLLLVDLTASTVGVRGIRRLRWMQDLSSLLLTIDTPSPRSTWFLSESLVGLMEAHVPADIGLPFEFNIKFKYSAGQTPETSKDFQDQLDFCQRLGSSCKLIFH</sequence>
<name>A0A2H3AVF4_9AGAR</name>
<dbReference type="EMBL" id="KZ293464">
    <property type="protein sequence ID" value="PBK62701.1"/>
    <property type="molecule type" value="Genomic_DNA"/>
</dbReference>